<evidence type="ECO:0000256" key="5">
    <source>
        <dbReference type="ARBA" id="ARBA00004696"/>
    </source>
</evidence>
<feature type="domain" description="Indole-3-glycerol phosphate synthase" evidence="19">
    <location>
        <begin position="251"/>
        <end position="514"/>
    </location>
</feature>
<dbReference type="HAMAP" id="MF_00135">
    <property type="entry name" value="PRAI"/>
    <property type="match status" value="1"/>
</dbReference>
<dbReference type="InterPro" id="IPR029062">
    <property type="entry name" value="Class_I_gatase-like"/>
</dbReference>
<dbReference type="Proteomes" id="UP000814176">
    <property type="component" value="Unassembled WGS sequence"/>
</dbReference>
<keyword evidence="12 16" id="KW-0413">Isomerase</keyword>
<dbReference type="PANTHER" id="PTHR22854">
    <property type="entry name" value="TRYPTOPHAN BIOSYNTHESIS PROTEIN"/>
    <property type="match status" value="1"/>
</dbReference>
<dbReference type="NCBIfam" id="TIGR00566">
    <property type="entry name" value="trpG_papA"/>
    <property type="match status" value="1"/>
</dbReference>
<dbReference type="GO" id="GO:0016853">
    <property type="term" value="F:isomerase activity"/>
    <property type="evidence" value="ECO:0007669"/>
    <property type="project" value="UniProtKB-KW"/>
</dbReference>
<feature type="domain" description="N-(5'phosphoribosyl) anthranilate isomerase (PRAI)" evidence="20">
    <location>
        <begin position="652"/>
        <end position="819"/>
    </location>
</feature>
<evidence type="ECO:0000256" key="16">
    <source>
        <dbReference type="PIRNR" id="PIRNR001382"/>
    </source>
</evidence>
<keyword evidence="22" id="KW-1185">Reference proteome</keyword>
<evidence type="ECO:0000259" key="18">
    <source>
        <dbReference type="Pfam" id="PF00117"/>
    </source>
</evidence>
<dbReference type="InterPro" id="IPR045186">
    <property type="entry name" value="Indole-3-glycerol_P_synth"/>
</dbReference>
<evidence type="ECO:0000256" key="13">
    <source>
        <dbReference type="ARBA" id="ARBA00023239"/>
    </source>
</evidence>
<sequence>MPLPDDLTAPIDVLLIDNFDSFTWNLYQALSILGAQVTVVRNDAIAPDDLPALHINALIVSPGPGHPSTDSGISRDAIRYFTGKVPILGVCMGLQCLVDAYGGQVSYAGEIVHGKVSHVRHDGRGIFKAVPQSIKCTRYHSLSAGAPSLPDCLAVTATTQESGVIMGVRHREYTMEAVQYHPESILSESGDDLLRNFLKLKGGRWDAEENKQFGVVGEGKDGLNGSAQANGQAHAGPSKAVNGPGKAPTILERIYAQRMRDVEAAKATPGTSPADLDALLAMSLAPPLTSFVDALRRARRKPALMAEIKRASPSKGSIAPNANAAQQALTYALAGASVISVLTEPTWFKGSLLDMRLARQAVDALAERPAILRKDFIFDEYQIAEARLHGADTVLLIVAMLAEPRLRALYAYAKTLGMEPLVEVNNAAEMGVALALGARVVGVNNRNLHDFNVDMATTSRLAEMVAGAEVVLCALSGIAGPDDVRTYLGQGVGAVLVGESLMRAKDTRAFIRTLLDWPAAPPPADGGKGKEKAGDAPLVKICGIRTEDEALSAMEAGADMLGLMFVPSSKRAVSLAQAQAISVSVHASRFARPVRSSSPPLSPAPATPSSLTTNFAGRIAQAEAWAGAEMERVPWFAAHAKATRDALAPQDSPNRPLLVGVFQDAPLEKIVRAVEVAHLDMVQLHGREPAEWARFLPVPVVRVVHVGERGLDAIAEVTRPGLNQFVLLDAVRPGGDGLSGGGGVTLDWDIAREVVERGEAPGVKGADGRMPIILAGGLTPENVREAVETVHPWAIDVSGGVESSTRRGKDMAKVRAFIKAAKGW</sequence>
<dbReference type="InterPro" id="IPR001468">
    <property type="entry name" value="Indole-3-GlycerolPSynthase_CS"/>
</dbReference>
<dbReference type="PANTHER" id="PTHR22854:SF2">
    <property type="entry name" value="INDOLE-3-GLYCEROL-PHOSPHATE SYNTHASE"/>
    <property type="match status" value="1"/>
</dbReference>
<keyword evidence="11 16" id="KW-0057">Aromatic amino acid biosynthesis</keyword>
<dbReference type="GeneID" id="72009910"/>
<feature type="domain" description="Glutamine amidotransferase" evidence="18">
    <location>
        <begin position="14"/>
        <end position="198"/>
    </location>
</feature>
<keyword evidence="14" id="KW-0511">Multifunctional enzyme</keyword>
<evidence type="ECO:0000256" key="17">
    <source>
        <dbReference type="SAM" id="MobiDB-lite"/>
    </source>
</evidence>
<evidence type="ECO:0000256" key="8">
    <source>
        <dbReference type="ARBA" id="ARBA00022793"/>
    </source>
</evidence>
<evidence type="ECO:0000259" key="20">
    <source>
        <dbReference type="Pfam" id="PF00697"/>
    </source>
</evidence>
<dbReference type="InterPro" id="IPR016302">
    <property type="entry name" value="Anthranilate_synth_II"/>
</dbReference>
<dbReference type="InterPro" id="IPR011060">
    <property type="entry name" value="RibuloseP-bd_barrel"/>
</dbReference>
<evidence type="ECO:0000256" key="6">
    <source>
        <dbReference type="ARBA" id="ARBA00004873"/>
    </source>
</evidence>
<dbReference type="InterPro" id="IPR013785">
    <property type="entry name" value="Aldolase_TIM"/>
</dbReference>
<feature type="region of interest" description="Disordered" evidence="17">
    <location>
        <begin position="216"/>
        <end position="243"/>
    </location>
</feature>
<evidence type="ECO:0000256" key="3">
    <source>
        <dbReference type="ARBA" id="ARBA00003272"/>
    </source>
</evidence>
<comment type="catalytic activity">
    <reaction evidence="15 16">
        <text>chorismate + L-glutamine = anthranilate + pyruvate + L-glutamate + H(+)</text>
        <dbReference type="Rhea" id="RHEA:21732"/>
        <dbReference type="ChEBI" id="CHEBI:15361"/>
        <dbReference type="ChEBI" id="CHEBI:15378"/>
        <dbReference type="ChEBI" id="CHEBI:16567"/>
        <dbReference type="ChEBI" id="CHEBI:29748"/>
        <dbReference type="ChEBI" id="CHEBI:29985"/>
        <dbReference type="ChEBI" id="CHEBI:58359"/>
        <dbReference type="EC" id="4.1.3.27"/>
    </reaction>
</comment>
<comment type="catalytic activity">
    <reaction evidence="1 16">
        <text>N-(5-phospho-beta-D-ribosyl)anthranilate = 1-(2-carboxyphenylamino)-1-deoxy-D-ribulose 5-phosphate</text>
        <dbReference type="Rhea" id="RHEA:21540"/>
        <dbReference type="ChEBI" id="CHEBI:18277"/>
        <dbReference type="ChEBI" id="CHEBI:58613"/>
        <dbReference type="EC" id="5.3.1.24"/>
    </reaction>
</comment>
<keyword evidence="10" id="KW-0315">Glutamine amidotransferase</keyword>
<dbReference type="Pfam" id="PF00697">
    <property type="entry name" value="PRAI"/>
    <property type="match status" value="1"/>
</dbReference>
<keyword evidence="9 16" id="KW-0822">Tryptophan biosynthesis</keyword>
<reference evidence="21 22" key="1">
    <citation type="journal article" date="2021" name="Environ. Microbiol.">
        <title>Gene family expansions and transcriptome signatures uncover fungal adaptations to wood decay.</title>
        <authorList>
            <person name="Hage H."/>
            <person name="Miyauchi S."/>
            <person name="Viragh M."/>
            <person name="Drula E."/>
            <person name="Min B."/>
            <person name="Chaduli D."/>
            <person name="Navarro D."/>
            <person name="Favel A."/>
            <person name="Norest M."/>
            <person name="Lesage-Meessen L."/>
            <person name="Balint B."/>
            <person name="Merenyi Z."/>
            <person name="de Eugenio L."/>
            <person name="Morin E."/>
            <person name="Martinez A.T."/>
            <person name="Baldrian P."/>
            <person name="Stursova M."/>
            <person name="Martinez M.J."/>
            <person name="Novotny C."/>
            <person name="Magnuson J.K."/>
            <person name="Spatafora J.W."/>
            <person name="Maurice S."/>
            <person name="Pangilinan J."/>
            <person name="Andreopoulos W."/>
            <person name="LaButti K."/>
            <person name="Hundley H."/>
            <person name="Na H."/>
            <person name="Kuo A."/>
            <person name="Barry K."/>
            <person name="Lipzen A."/>
            <person name="Henrissat B."/>
            <person name="Riley R."/>
            <person name="Ahrendt S."/>
            <person name="Nagy L.G."/>
            <person name="Grigoriev I.V."/>
            <person name="Martin F."/>
            <person name="Rosso M.N."/>
        </authorList>
    </citation>
    <scope>NUCLEOTIDE SEQUENCE [LARGE SCALE GENOMIC DNA]</scope>
    <source>
        <strain evidence="21 22">CIRM-BRFM 1785</strain>
    </source>
</reference>
<keyword evidence="8 16" id="KW-0210">Decarboxylase</keyword>
<comment type="pathway">
    <text evidence="6 16">Amino-acid biosynthesis; L-tryptophan biosynthesis; L-tryptophan from chorismate: step 1/5.</text>
</comment>
<evidence type="ECO:0000256" key="1">
    <source>
        <dbReference type="ARBA" id="ARBA00001164"/>
    </source>
</evidence>
<comment type="catalytic activity">
    <reaction evidence="2 16">
        <text>1-(2-carboxyphenylamino)-1-deoxy-D-ribulose 5-phosphate + H(+) = (1S,2R)-1-C-(indol-3-yl)glycerol 3-phosphate + CO2 + H2O</text>
        <dbReference type="Rhea" id="RHEA:23476"/>
        <dbReference type="ChEBI" id="CHEBI:15377"/>
        <dbReference type="ChEBI" id="CHEBI:15378"/>
        <dbReference type="ChEBI" id="CHEBI:16526"/>
        <dbReference type="ChEBI" id="CHEBI:58613"/>
        <dbReference type="ChEBI" id="CHEBI:58866"/>
        <dbReference type="EC" id="4.1.1.48"/>
    </reaction>
</comment>
<evidence type="ECO:0000256" key="14">
    <source>
        <dbReference type="ARBA" id="ARBA00023268"/>
    </source>
</evidence>
<dbReference type="InterPro" id="IPR006221">
    <property type="entry name" value="TrpG/PapA_dom"/>
</dbReference>
<accession>A0ABQ8JYQ3</accession>
<dbReference type="PIRSF" id="PIRSF001382">
    <property type="entry name" value="TrpG-trpC-trpF"/>
    <property type="match status" value="1"/>
</dbReference>
<dbReference type="InterPro" id="IPR001240">
    <property type="entry name" value="PRAI_dom"/>
</dbReference>
<dbReference type="Gene3D" id="3.40.50.880">
    <property type="match status" value="1"/>
</dbReference>
<dbReference type="EMBL" id="JADCUA010000048">
    <property type="protein sequence ID" value="KAH9828732.1"/>
    <property type="molecule type" value="Genomic_DNA"/>
</dbReference>
<dbReference type="RefSeq" id="XP_047772387.1">
    <property type="nucleotide sequence ID" value="XM_047929178.1"/>
</dbReference>
<dbReference type="PRINTS" id="PR00096">
    <property type="entry name" value="GATASE"/>
</dbReference>
<name>A0ABQ8JYQ3_9APHY</name>
<protein>
    <recommendedName>
        <fullName evidence="16">Multifunctional tryptophan biosynthesis protein</fullName>
    </recommendedName>
    <domain>
        <recommendedName>
            <fullName evidence="16">Anthranilate synthase component 2</fullName>
            <shortName evidence="16">AS</shortName>
            <ecNumber evidence="16">4.1.3.27</ecNumber>
        </recommendedName>
        <alternativeName>
            <fullName evidence="16">Anthranilate synthase, glutamine amidotransferase component</fullName>
        </alternativeName>
    </domain>
    <domain>
        <recommendedName>
            <fullName evidence="16">Indole-3-glycerol phosphate synthase</fullName>
            <shortName evidence="16">IGPS</shortName>
            <ecNumber evidence="16">4.1.1.48</ecNumber>
        </recommendedName>
    </domain>
    <domain>
        <recommendedName>
            <fullName evidence="16">N-(5'-phosphoribosyl)anthranilate isomerase</fullName>
            <shortName evidence="16">PRAI</shortName>
            <ecNumber evidence="16">5.3.1.24</ecNumber>
        </recommendedName>
    </domain>
</protein>
<evidence type="ECO:0000313" key="22">
    <source>
        <dbReference type="Proteomes" id="UP000814176"/>
    </source>
</evidence>
<dbReference type="CDD" id="cd00405">
    <property type="entry name" value="PRAI"/>
    <property type="match status" value="1"/>
</dbReference>
<dbReference type="EC" id="4.1.1.48" evidence="16"/>
<evidence type="ECO:0000313" key="21">
    <source>
        <dbReference type="EMBL" id="KAH9828732.1"/>
    </source>
</evidence>
<dbReference type="InterPro" id="IPR017926">
    <property type="entry name" value="GATASE"/>
</dbReference>
<organism evidence="21 22">
    <name type="scientific">Rhodofomes roseus</name>
    <dbReference type="NCBI Taxonomy" id="34475"/>
    <lineage>
        <taxon>Eukaryota</taxon>
        <taxon>Fungi</taxon>
        <taxon>Dikarya</taxon>
        <taxon>Basidiomycota</taxon>
        <taxon>Agaricomycotina</taxon>
        <taxon>Agaricomycetes</taxon>
        <taxon>Polyporales</taxon>
        <taxon>Rhodofomes</taxon>
    </lineage>
</organism>
<dbReference type="PROSITE" id="PS51273">
    <property type="entry name" value="GATASE_TYPE_1"/>
    <property type="match status" value="1"/>
</dbReference>
<dbReference type="Pfam" id="PF00117">
    <property type="entry name" value="GATase"/>
    <property type="match status" value="1"/>
</dbReference>
<dbReference type="PRINTS" id="PR00097">
    <property type="entry name" value="ANTSNTHASEII"/>
</dbReference>
<gene>
    <name evidence="21" type="ORF">C8Q71DRAFT_912175</name>
</gene>
<evidence type="ECO:0000256" key="2">
    <source>
        <dbReference type="ARBA" id="ARBA00001633"/>
    </source>
</evidence>
<dbReference type="SUPFAM" id="SSF52317">
    <property type="entry name" value="Class I glutamine amidotransferase-like"/>
    <property type="match status" value="1"/>
</dbReference>
<evidence type="ECO:0000256" key="12">
    <source>
        <dbReference type="ARBA" id="ARBA00023235"/>
    </source>
</evidence>
<keyword evidence="7 16" id="KW-0028">Amino-acid biosynthesis</keyword>
<evidence type="ECO:0000256" key="10">
    <source>
        <dbReference type="ARBA" id="ARBA00022962"/>
    </source>
</evidence>
<evidence type="ECO:0000256" key="9">
    <source>
        <dbReference type="ARBA" id="ARBA00022822"/>
    </source>
</evidence>
<dbReference type="CDD" id="cd00331">
    <property type="entry name" value="IGPS"/>
    <property type="match status" value="1"/>
</dbReference>
<dbReference type="Pfam" id="PF00218">
    <property type="entry name" value="IGPS"/>
    <property type="match status" value="1"/>
</dbReference>
<evidence type="ECO:0000256" key="15">
    <source>
        <dbReference type="ARBA" id="ARBA00047683"/>
    </source>
</evidence>
<evidence type="ECO:0000259" key="19">
    <source>
        <dbReference type="Pfam" id="PF00218"/>
    </source>
</evidence>
<dbReference type="PROSITE" id="PS00614">
    <property type="entry name" value="IGPS"/>
    <property type="match status" value="1"/>
</dbReference>
<evidence type="ECO:0000256" key="11">
    <source>
        <dbReference type="ARBA" id="ARBA00023141"/>
    </source>
</evidence>
<evidence type="ECO:0000256" key="4">
    <source>
        <dbReference type="ARBA" id="ARBA00004664"/>
    </source>
</evidence>
<comment type="caution">
    <text evidence="21">The sequence shown here is derived from an EMBL/GenBank/DDBJ whole genome shotgun (WGS) entry which is preliminary data.</text>
</comment>
<keyword evidence="13 16" id="KW-0456">Lyase</keyword>
<comment type="pathway">
    <text evidence="4 16">Amino-acid biosynthesis; L-tryptophan biosynthesis; L-tryptophan from chorismate: step 3/5.</text>
</comment>
<dbReference type="Gene3D" id="3.20.20.70">
    <property type="entry name" value="Aldolase class I"/>
    <property type="match status" value="2"/>
</dbReference>
<comment type="pathway">
    <text evidence="5 16">Amino-acid biosynthesis; L-tryptophan biosynthesis; L-tryptophan from chorismate: step 4/5.</text>
</comment>
<evidence type="ECO:0000256" key="7">
    <source>
        <dbReference type="ARBA" id="ARBA00022605"/>
    </source>
</evidence>
<dbReference type="EC" id="4.1.3.27" evidence="16"/>
<dbReference type="EC" id="5.3.1.24" evidence="16"/>
<comment type="function">
    <text evidence="3 16">Trifunctional enzyme bearing the Gln amidotransferase (GATase) domain of anthranilate synthase, indole-glycerolphosphate synthase, and phosphoribosylanthranilate isomerase activities.</text>
</comment>
<dbReference type="SUPFAM" id="SSF51366">
    <property type="entry name" value="Ribulose-phoshate binding barrel"/>
    <property type="match status" value="2"/>
</dbReference>
<proteinExistence type="inferred from homology"/>
<dbReference type="CDD" id="cd01743">
    <property type="entry name" value="GATase1_Anthranilate_Synthase"/>
    <property type="match status" value="1"/>
</dbReference>
<dbReference type="InterPro" id="IPR013798">
    <property type="entry name" value="Indole-3-glycerol_P_synth_dom"/>
</dbReference>